<feature type="region of interest" description="Disordered" evidence="1">
    <location>
        <begin position="1"/>
        <end position="137"/>
    </location>
</feature>
<reference evidence="2" key="1">
    <citation type="journal article" date="2020" name="G3 (Bethesda)">
        <title>High-Quality Assemblies for Three Invasive Social Wasps from the &lt;i&gt;Vespula&lt;/i&gt; Genus.</title>
        <authorList>
            <person name="Harrop T.W.R."/>
            <person name="Guhlin J."/>
            <person name="McLaughlin G.M."/>
            <person name="Permina E."/>
            <person name="Stockwell P."/>
            <person name="Gilligan J."/>
            <person name="Le Lec M.F."/>
            <person name="Gruber M.A.M."/>
            <person name="Quinn O."/>
            <person name="Lovegrove M."/>
            <person name="Duncan E.J."/>
            <person name="Remnant E.J."/>
            <person name="Van Eeckhoven J."/>
            <person name="Graham B."/>
            <person name="Knapp R.A."/>
            <person name="Langford K.W."/>
            <person name="Kronenberg Z."/>
            <person name="Press M.O."/>
            <person name="Eacker S.M."/>
            <person name="Wilson-Rankin E.E."/>
            <person name="Purcell J."/>
            <person name="Lester P.J."/>
            <person name="Dearden P.K."/>
        </authorList>
    </citation>
    <scope>NUCLEOTIDE SEQUENCE</scope>
    <source>
        <strain evidence="2">Linc-1</strain>
    </source>
</reference>
<comment type="caution">
    <text evidence="2">The sequence shown here is derived from an EMBL/GenBank/DDBJ whole genome shotgun (WGS) entry which is preliminary data.</text>
</comment>
<feature type="compositionally biased region" description="Basic and acidic residues" evidence="1">
    <location>
        <begin position="48"/>
        <end position="57"/>
    </location>
</feature>
<organism evidence="2 3">
    <name type="scientific">Vespula germanica</name>
    <name type="common">German yellow jacket</name>
    <name type="synonym">Paravespula germanica</name>
    <dbReference type="NCBI Taxonomy" id="30212"/>
    <lineage>
        <taxon>Eukaryota</taxon>
        <taxon>Metazoa</taxon>
        <taxon>Ecdysozoa</taxon>
        <taxon>Arthropoda</taxon>
        <taxon>Hexapoda</taxon>
        <taxon>Insecta</taxon>
        <taxon>Pterygota</taxon>
        <taxon>Neoptera</taxon>
        <taxon>Endopterygota</taxon>
        <taxon>Hymenoptera</taxon>
        <taxon>Apocrita</taxon>
        <taxon>Aculeata</taxon>
        <taxon>Vespoidea</taxon>
        <taxon>Vespidae</taxon>
        <taxon>Vespinae</taxon>
        <taxon>Vespula</taxon>
    </lineage>
</organism>
<sequence>MATRRPGLTKTQALRQARSSALVKQYAERKETVEQPPPEPPKRRRIAPTHEPKKVDFTKPGLTKAMLARKKHAEEMKKEFARKKEEETAAVGRRPRRTPAPIGGDVRMGREKMPRRDVPERRKAPPKALPPIPEKTRELAKTIRADVVRAEPIGKGPIDSVVIPAGSIKDNRTTIVSIPQPPEVSRVTDRSMQVISETLDEQDAAEAVAVQSKLDDLQQARRDFVMTVANISGKVAAIDQVPPIEAETPPRYLQRVHDIDDPYLRIEYTKDHPIVEAAREFMQKSLRAMKESEAAKRWDDEIRKITQAATEIALELDDEPPLYEEKLIEFDEDEEYHTPPTPPGYRGRQIIDVSPSARRRDIYEYGTFDPEELERFFDIERYPPFRIPPLGRETLHPDLWEIDDPWFIPPPEPDQPDLIQFD</sequence>
<gene>
    <name evidence="2" type="ORF">HZH68_015380</name>
</gene>
<feature type="compositionally biased region" description="Basic and acidic residues" evidence="1">
    <location>
        <begin position="107"/>
        <end position="123"/>
    </location>
</feature>
<evidence type="ECO:0000313" key="2">
    <source>
        <dbReference type="EMBL" id="KAF7382461.1"/>
    </source>
</evidence>
<name>A0A834J5R2_VESGE</name>
<protein>
    <submittedName>
        <fullName evidence="2">Uncharacterized protein</fullName>
    </submittedName>
</protein>
<evidence type="ECO:0000256" key="1">
    <source>
        <dbReference type="SAM" id="MobiDB-lite"/>
    </source>
</evidence>
<dbReference type="EMBL" id="JACSDZ010000020">
    <property type="protein sequence ID" value="KAF7382461.1"/>
    <property type="molecule type" value="Genomic_DNA"/>
</dbReference>
<keyword evidence="3" id="KW-1185">Reference proteome</keyword>
<feature type="compositionally biased region" description="Polar residues" evidence="1">
    <location>
        <begin position="9"/>
        <end position="19"/>
    </location>
</feature>
<proteinExistence type="predicted"/>
<accession>A0A834J5R2</accession>
<dbReference type="AlphaFoldDB" id="A0A834J5R2"/>
<dbReference type="Proteomes" id="UP000617340">
    <property type="component" value="Unassembled WGS sequence"/>
</dbReference>
<feature type="compositionally biased region" description="Basic and acidic residues" evidence="1">
    <location>
        <begin position="72"/>
        <end position="87"/>
    </location>
</feature>
<evidence type="ECO:0000313" key="3">
    <source>
        <dbReference type="Proteomes" id="UP000617340"/>
    </source>
</evidence>